<dbReference type="Gene3D" id="3.60.10.10">
    <property type="entry name" value="Endonuclease/exonuclease/phosphatase"/>
    <property type="match status" value="1"/>
</dbReference>
<evidence type="ECO:0000313" key="3">
    <source>
        <dbReference type="Proteomes" id="UP001305521"/>
    </source>
</evidence>
<dbReference type="SUPFAM" id="SSF56219">
    <property type="entry name" value="DNase I-like"/>
    <property type="match status" value="1"/>
</dbReference>
<dbReference type="InterPro" id="IPR036691">
    <property type="entry name" value="Endo/exonu/phosph_ase_sf"/>
</dbReference>
<sequence>MPTPPPRPPRTALPLELHGALRKLGGAILRGRKPAGPAAPREEGCLTVASYNIHKCVGVDNRFDPGRIAAVIAELEADVLALQEVDRRFGQRTGLLNAAALERRTGLTMLHVSDTPGGHGWHGNAILVRQARLVRLRRLHLPGAEARGALVAELQLPAGRVRVVAAHLGLLRRHRAMQAEALLEAIRSGSPMPTLLMGDLNEWRPGIPSSLVPLESLFGPLDPGEPSFPSRLPFLALDRILAHPRDMLAGVEAHASPLARLASDHLPLRARIDLRRAQEETLAAAA</sequence>
<keyword evidence="2" id="KW-0540">Nuclease</keyword>
<accession>A0ABZ0PM07</accession>
<dbReference type="EMBL" id="CP137852">
    <property type="protein sequence ID" value="WPB86754.1"/>
    <property type="molecule type" value="Genomic_DNA"/>
</dbReference>
<organism evidence="2 3">
    <name type="scientific">Sediminicoccus rosea</name>
    <dbReference type="NCBI Taxonomy" id="1225128"/>
    <lineage>
        <taxon>Bacteria</taxon>
        <taxon>Pseudomonadati</taxon>
        <taxon>Pseudomonadota</taxon>
        <taxon>Alphaproteobacteria</taxon>
        <taxon>Acetobacterales</taxon>
        <taxon>Roseomonadaceae</taxon>
        <taxon>Sediminicoccus</taxon>
    </lineage>
</organism>
<name>A0ABZ0PM07_9PROT</name>
<dbReference type="InterPro" id="IPR051916">
    <property type="entry name" value="GPI-anchor_lipid_remodeler"/>
</dbReference>
<dbReference type="RefSeq" id="WP_318650722.1">
    <property type="nucleotide sequence ID" value="NZ_CP137852.1"/>
</dbReference>
<dbReference type="PANTHER" id="PTHR14859">
    <property type="entry name" value="CALCOFLUOR WHITE HYPERSENSITIVE PROTEIN PRECURSOR"/>
    <property type="match status" value="1"/>
</dbReference>
<dbReference type="PANTHER" id="PTHR14859:SF1">
    <property type="entry name" value="PGAP2-INTERACTING PROTEIN"/>
    <property type="match status" value="1"/>
</dbReference>
<gene>
    <name evidence="2" type="ORF">R9Z33_07700</name>
</gene>
<feature type="domain" description="Endonuclease/exonuclease/phosphatase" evidence="1">
    <location>
        <begin position="49"/>
        <end position="265"/>
    </location>
</feature>
<dbReference type="Pfam" id="PF03372">
    <property type="entry name" value="Exo_endo_phos"/>
    <property type="match status" value="1"/>
</dbReference>
<proteinExistence type="predicted"/>
<evidence type="ECO:0000259" key="1">
    <source>
        <dbReference type="Pfam" id="PF03372"/>
    </source>
</evidence>
<dbReference type="GO" id="GO:0004519">
    <property type="term" value="F:endonuclease activity"/>
    <property type="evidence" value="ECO:0007669"/>
    <property type="project" value="UniProtKB-KW"/>
</dbReference>
<evidence type="ECO:0000313" key="2">
    <source>
        <dbReference type="EMBL" id="WPB86754.1"/>
    </source>
</evidence>
<dbReference type="Proteomes" id="UP001305521">
    <property type="component" value="Chromosome"/>
</dbReference>
<dbReference type="InterPro" id="IPR005135">
    <property type="entry name" value="Endo/exonuclease/phosphatase"/>
</dbReference>
<keyword evidence="2" id="KW-0378">Hydrolase</keyword>
<protein>
    <submittedName>
        <fullName evidence="2">Endonuclease/exonuclease/phosphatase family protein</fullName>
    </submittedName>
</protein>
<reference evidence="2 3" key="1">
    <citation type="submission" date="2023-11" db="EMBL/GenBank/DDBJ databases">
        <title>Arctic aerobic anoxygenic photoheterotroph Sediminicoccus rosea KRV36 adapts its photosynthesis to long days of polar summer.</title>
        <authorList>
            <person name="Tomasch J."/>
            <person name="Kopejtka K."/>
            <person name="Bily T."/>
            <person name="Gardiner A.T."/>
            <person name="Gardian Z."/>
            <person name="Shivaramu S."/>
            <person name="Koblizek M."/>
            <person name="Engelhardt F."/>
            <person name="Kaftan D."/>
        </authorList>
    </citation>
    <scope>NUCLEOTIDE SEQUENCE [LARGE SCALE GENOMIC DNA]</scope>
    <source>
        <strain evidence="2 3">R-30</strain>
    </source>
</reference>
<keyword evidence="2" id="KW-0255">Endonuclease</keyword>
<keyword evidence="3" id="KW-1185">Reference proteome</keyword>